<evidence type="ECO:0000313" key="1">
    <source>
        <dbReference type="EMBL" id="RDK11888.1"/>
    </source>
</evidence>
<gene>
    <name evidence="1" type="ORF">DN412_03045</name>
</gene>
<proteinExistence type="predicted"/>
<comment type="caution">
    <text evidence="1">The sequence shown here is derived from an EMBL/GenBank/DDBJ whole genome shotgun (WGS) entry which is preliminary data.</text>
</comment>
<sequence>MQVPDDFPRNPFPASLAGTQAKFAARRINGRFVVGLTDDERAERYAICLDLVEQLVAYCRRKALDQPTRSPTELLDWVERGVRNKQAVWQLGGPEVDWIVAQMRRSYELASDDIDDSET</sequence>
<accession>A0A370P268</accession>
<dbReference type="Proteomes" id="UP000255165">
    <property type="component" value="Unassembled WGS sequence"/>
</dbReference>
<evidence type="ECO:0000313" key="2">
    <source>
        <dbReference type="Proteomes" id="UP000255165"/>
    </source>
</evidence>
<name>A0A370P268_9BURK</name>
<dbReference type="RefSeq" id="WP_115013161.1">
    <property type="nucleotide sequence ID" value="NZ_QKWJ01000002.1"/>
</dbReference>
<protein>
    <submittedName>
        <fullName evidence="1">Uncharacterized protein</fullName>
    </submittedName>
</protein>
<dbReference type="AlphaFoldDB" id="A0A370P268"/>
<organism evidence="1 2">
    <name type="scientific">Cupriavidus lacunae</name>
    <dbReference type="NCBI Taxonomy" id="2666307"/>
    <lineage>
        <taxon>Bacteria</taxon>
        <taxon>Pseudomonadati</taxon>
        <taxon>Pseudomonadota</taxon>
        <taxon>Betaproteobacteria</taxon>
        <taxon>Burkholderiales</taxon>
        <taxon>Burkholderiaceae</taxon>
        <taxon>Cupriavidus</taxon>
    </lineage>
</organism>
<keyword evidence="2" id="KW-1185">Reference proteome</keyword>
<reference evidence="1 2" key="1">
    <citation type="submission" date="2018-06" db="EMBL/GenBank/DDBJ databases">
        <authorList>
            <person name="Feng T."/>
            <person name="Jeon C.O."/>
        </authorList>
    </citation>
    <scope>NUCLEOTIDE SEQUENCE [LARGE SCALE GENOMIC DNA]</scope>
    <source>
        <strain evidence="1 2">S23</strain>
    </source>
</reference>
<dbReference type="EMBL" id="QKWJ01000002">
    <property type="protein sequence ID" value="RDK11888.1"/>
    <property type="molecule type" value="Genomic_DNA"/>
</dbReference>